<dbReference type="Proteomes" id="UP000235836">
    <property type="component" value="Unassembled WGS sequence"/>
</dbReference>
<gene>
    <name evidence="2" type="ORF">CJ203_02270</name>
</gene>
<evidence type="ECO:0000259" key="1">
    <source>
        <dbReference type="PROSITE" id="PS51480"/>
    </source>
</evidence>
<dbReference type="RefSeq" id="WP_102723379.1">
    <property type="nucleotide sequence ID" value="NZ_PNHG01000002.1"/>
</dbReference>
<dbReference type="InterPro" id="IPR036117">
    <property type="entry name" value="DhaL_dom_sf"/>
</dbReference>
<dbReference type="InterPro" id="IPR033470">
    <property type="entry name" value="FakA-like_C"/>
</dbReference>
<dbReference type="InterPro" id="IPR050270">
    <property type="entry name" value="DegV_domain_contain"/>
</dbReference>
<dbReference type="SMART" id="SM01121">
    <property type="entry name" value="Dak1_2"/>
    <property type="match status" value="1"/>
</dbReference>
<keyword evidence="2" id="KW-0808">Transferase</keyword>
<comment type="caution">
    <text evidence="2">The sequence shown here is derived from an EMBL/GenBank/DDBJ whole genome shotgun (WGS) entry which is preliminary data.</text>
</comment>
<organism evidence="2 3">
    <name type="scientific">Corynebacterium tuscaniense</name>
    <dbReference type="NCBI Taxonomy" id="302449"/>
    <lineage>
        <taxon>Bacteria</taxon>
        <taxon>Bacillati</taxon>
        <taxon>Actinomycetota</taxon>
        <taxon>Actinomycetes</taxon>
        <taxon>Mycobacteriales</taxon>
        <taxon>Corynebacteriaceae</taxon>
        <taxon>Corynebacterium</taxon>
    </lineage>
</organism>
<dbReference type="InterPro" id="IPR048394">
    <property type="entry name" value="FakA-like_M"/>
</dbReference>
<reference evidence="2 3" key="1">
    <citation type="submission" date="2017-09" db="EMBL/GenBank/DDBJ databases">
        <title>Bacterial strain isolated from the female urinary microbiota.</title>
        <authorList>
            <person name="Thomas-White K."/>
            <person name="Kumar N."/>
            <person name="Forster S."/>
            <person name="Putonti C."/>
            <person name="Lawley T."/>
            <person name="Wolfe A.J."/>
        </authorList>
    </citation>
    <scope>NUCLEOTIDE SEQUENCE [LARGE SCALE GENOMIC DNA]</scope>
    <source>
        <strain evidence="2 3">UMB0792</strain>
    </source>
</reference>
<name>A0A2N6T7H0_9CORY</name>
<feature type="domain" description="DhaL" evidence="1">
    <location>
        <begin position="10"/>
        <end position="202"/>
    </location>
</feature>
<dbReference type="AlphaFoldDB" id="A0A2N6T7H0"/>
<dbReference type="PANTHER" id="PTHR33434">
    <property type="entry name" value="DEGV DOMAIN-CONTAINING PROTEIN DR_1986-RELATED"/>
    <property type="match status" value="1"/>
</dbReference>
<accession>A0A2N6T7H0</accession>
<dbReference type="SUPFAM" id="SSF101473">
    <property type="entry name" value="DhaL-like"/>
    <property type="match status" value="1"/>
</dbReference>
<proteinExistence type="predicted"/>
<sequence>MTSAETIDGVRLLSWARRSAEDLGRHREEINSLNVFPVPDSDTGSNMAFTMAAAVREAEKCEPDASAEVIAEALAVGSIKGARGNSGVVLSQVLRGVAQAAAEGELDGSAVAAALSSAVAFVERAIAEPVEGTIITVLREAARAAEGASISNSDLGDVTSAALASAEDALANTPSQLAELREAGVVDAGGTGLVLLLKVLDAEVTGGSIDDAEGNEAQHESAHDQADHSHGVAGWLEVLFMFEGPLDNLEAVLATMGRSLVIARSTDSHGKVHIHTTEAGPVIERAFELGAVSDLRLEILPDASPLHEARRVGRLIVAITPQGSLMDLYNRAGAVAVAPGPNVVADVRREISASGAHEVIILPNGQLDPATLEEIEIAAEHESLAVTLLPTVRLVNGIAAVSVHDPRLPVDEAAAVMREAAEEMAVADIVTTGEGVEVVARDTLVVRAETLTAALREAAAVMLDGGGELVTILVSPQDVANVDVEALEADLDAEIVVYPADGLGSTGQLGVE</sequence>
<dbReference type="Pfam" id="PF13684">
    <property type="entry name" value="FakA-like_C"/>
    <property type="match status" value="1"/>
</dbReference>
<dbReference type="PANTHER" id="PTHR33434:SF4">
    <property type="entry name" value="PHOSPHATASE PROTEIN"/>
    <property type="match status" value="1"/>
</dbReference>
<protein>
    <submittedName>
        <fullName evidence="2">Kinase</fullName>
    </submittedName>
</protein>
<evidence type="ECO:0000313" key="2">
    <source>
        <dbReference type="EMBL" id="PMC65255.1"/>
    </source>
</evidence>
<dbReference type="InterPro" id="IPR004007">
    <property type="entry name" value="DhaL_dom"/>
</dbReference>
<dbReference type="Pfam" id="PF21645">
    <property type="entry name" value="FakA-like_M"/>
    <property type="match status" value="1"/>
</dbReference>
<dbReference type="EMBL" id="PNHG01000002">
    <property type="protein sequence ID" value="PMC65255.1"/>
    <property type="molecule type" value="Genomic_DNA"/>
</dbReference>
<dbReference type="GO" id="GO:0006071">
    <property type="term" value="P:glycerol metabolic process"/>
    <property type="evidence" value="ECO:0007669"/>
    <property type="project" value="InterPro"/>
</dbReference>
<dbReference type="Pfam" id="PF02734">
    <property type="entry name" value="Dak2"/>
    <property type="match status" value="1"/>
</dbReference>
<dbReference type="PROSITE" id="PS51480">
    <property type="entry name" value="DHAL"/>
    <property type="match status" value="1"/>
</dbReference>
<evidence type="ECO:0000313" key="3">
    <source>
        <dbReference type="Proteomes" id="UP000235836"/>
    </source>
</evidence>
<keyword evidence="3" id="KW-1185">Reference proteome</keyword>
<keyword evidence="2" id="KW-0418">Kinase</keyword>
<dbReference type="Gene3D" id="1.25.40.340">
    <property type="match status" value="1"/>
</dbReference>
<dbReference type="GO" id="GO:0004371">
    <property type="term" value="F:glycerone kinase activity"/>
    <property type="evidence" value="ECO:0007669"/>
    <property type="project" value="InterPro"/>
</dbReference>
<dbReference type="SMART" id="SM01120">
    <property type="entry name" value="Dak2"/>
    <property type="match status" value="1"/>
</dbReference>